<evidence type="ECO:0000313" key="2">
    <source>
        <dbReference type="Proteomes" id="UP001431192"/>
    </source>
</evidence>
<sequence>MLALIAESDEYINSSVNDEQLFVLRDASVLTVYILTLWGFSIDLCKVILMQDHPEFRVQEVNEDKLGLIMYLVKLKLLCKLEKTEKENLKNLVVDTKIVDWIDENL</sequence>
<dbReference type="Proteomes" id="UP001431192">
    <property type="component" value="Unassembled WGS sequence"/>
</dbReference>
<reference evidence="1" key="1">
    <citation type="submission" date="2022-09" db="EMBL/GenBank/DDBJ databases">
        <title>Shewanella sp. KJ10-1 sp.nov, isolated from marine algae.</title>
        <authorList>
            <person name="Butt M."/>
            <person name="Lee J.K."/>
            <person name="Kim J.M."/>
            <person name="Choi D.G."/>
        </authorList>
    </citation>
    <scope>NUCLEOTIDE SEQUENCE</scope>
    <source>
        <strain evidence="1">KJ10-1</strain>
    </source>
</reference>
<proteinExistence type="predicted"/>
<comment type="caution">
    <text evidence="1">The sequence shown here is derived from an EMBL/GenBank/DDBJ whole genome shotgun (WGS) entry which is preliminary data.</text>
</comment>
<name>A0ABT2P544_9GAMM</name>
<evidence type="ECO:0000313" key="1">
    <source>
        <dbReference type="EMBL" id="MCT8986500.1"/>
    </source>
</evidence>
<organism evidence="1 2">
    <name type="scientific">Shewanella phaeophyticola</name>
    <dbReference type="NCBI Taxonomy" id="2978345"/>
    <lineage>
        <taxon>Bacteria</taxon>
        <taxon>Pseudomonadati</taxon>
        <taxon>Pseudomonadota</taxon>
        <taxon>Gammaproteobacteria</taxon>
        <taxon>Alteromonadales</taxon>
        <taxon>Shewanellaceae</taxon>
        <taxon>Shewanella</taxon>
    </lineage>
</organism>
<keyword evidence="2" id="KW-1185">Reference proteome</keyword>
<accession>A0ABT2P544</accession>
<protein>
    <submittedName>
        <fullName evidence="1">Uncharacterized protein</fullName>
    </submittedName>
</protein>
<gene>
    <name evidence="1" type="ORF">N4T56_08440</name>
</gene>
<dbReference type="EMBL" id="JAODOQ010000001">
    <property type="protein sequence ID" value="MCT8986500.1"/>
    <property type="molecule type" value="Genomic_DNA"/>
</dbReference>
<dbReference type="RefSeq" id="WP_261732895.1">
    <property type="nucleotide sequence ID" value="NZ_JAODOQ010000001.1"/>
</dbReference>